<dbReference type="InterPro" id="IPR008983">
    <property type="entry name" value="Tumour_necrosis_fac-like_dom"/>
</dbReference>
<dbReference type="PANTHER" id="PTHR22923">
    <property type="entry name" value="CEREBELLIN-RELATED"/>
    <property type="match status" value="1"/>
</dbReference>
<evidence type="ECO:0000313" key="5">
    <source>
        <dbReference type="Ensembl" id="ENSENLP00000027530.1"/>
    </source>
</evidence>
<dbReference type="PRINTS" id="PR00007">
    <property type="entry name" value="COMPLEMNTC1Q"/>
</dbReference>
<dbReference type="SMART" id="SM00110">
    <property type="entry name" value="C1Q"/>
    <property type="match status" value="1"/>
</dbReference>
<dbReference type="GO" id="GO:0005576">
    <property type="term" value="C:extracellular region"/>
    <property type="evidence" value="ECO:0007669"/>
    <property type="project" value="UniProtKB-SubCell"/>
</dbReference>
<reference evidence="5" key="1">
    <citation type="submission" date="2021-04" db="EMBL/GenBank/DDBJ databases">
        <authorList>
            <consortium name="Wellcome Sanger Institute Data Sharing"/>
        </authorList>
    </citation>
    <scope>NUCLEOTIDE SEQUENCE [LARGE SCALE GENOMIC DNA]</scope>
</reference>
<dbReference type="Pfam" id="PF00386">
    <property type="entry name" value="C1q"/>
    <property type="match status" value="1"/>
</dbReference>
<evidence type="ECO:0000259" key="4">
    <source>
        <dbReference type="PROSITE" id="PS50871"/>
    </source>
</evidence>
<evidence type="ECO:0000256" key="2">
    <source>
        <dbReference type="ARBA" id="ARBA00022525"/>
    </source>
</evidence>
<accession>A0A665V7C5</accession>
<proteinExistence type="predicted"/>
<evidence type="ECO:0000256" key="1">
    <source>
        <dbReference type="ARBA" id="ARBA00004613"/>
    </source>
</evidence>
<keyword evidence="6" id="KW-1185">Reference proteome</keyword>
<dbReference type="AlphaFoldDB" id="A0A665V7C5"/>
<evidence type="ECO:0000313" key="6">
    <source>
        <dbReference type="Proteomes" id="UP000472264"/>
    </source>
</evidence>
<dbReference type="InterPro" id="IPR001073">
    <property type="entry name" value="C1q_dom"/>
</dbReference>
<reference evidence="5" key="3">
    <citation type="submission" date="2025-09" db="UniProtKB">
        <authorList>
            <consortium name="Ensembl"/>
        </authorList>
    </citation>
    <scope>IDENTIFICATION</scope>
</reference>
<dbReference type="Gene3D" id="2.60.120.40">
    <property type="match status" value="1"/>
</dbReference>
<organism evidence="5 6">
    <name type="scientific">Echeneis naucrates</name>
    <name type="common">Live sharksucker</name>
    <dbReference type="NCBI Taxonomy" id="173247"/>
    <lineage>
        <taxon>Eukaryota</taxon>
        <taxon>Metazoa</taxon>
        <taxon>Chordata</taxon>
        <taxon>Craniata</taxon>
        <taxon>Vertebrata</taxon>
        <taxon>Euteleostomi</taxon>
        <taxon>Actinopterygii</taxon>
        <taxon>Neopterygii</taxon>
        <taxon>Teleostei</taxon>
        <taxon>Neoteleostei</taxon>
        <taxon>Acanthomorphata</taxon>
        <taxon>Carangaria</taxon>
        <taxon>Carangiformes</taxon>
        <taxon>Echeneidae</taxon>
        <taxon>Echeneis</taxon>
    </lineage>
</organism>
<evidence type="ECO:0000256" key="3">
    <source>
        <dbReference type="ARBA" id="ARBA00022729"/>
    </source>
</evidence>
<protein>
    <recommendedName>
        <fullName evidence="4">C1q domain-containing protein</fullName>
    </recommendedName>
</protein>
<dbReference type="Proteomes" id="UP000472264">
    <property type="component" value="Chromosome 18"/>
</dbReference>
<dbReference type="InParanoid" id="A0A665V7C5"/>
<name>A0A665V7C5_ECHNA</name>
<keyword evidence="3" id="KW-0732">Signal</keyword>
<dbReference type="OMA" id="SHVWATA"/>
<reference evidence="5" key="2">
    <citation type="submission" date="2025-08" db="UniProtKB">
        <authorList>
            <consortium name="Ensembl"/>
        </authorList>
    </citation>
    <scope>IDENTIFICATION</scope>
</reference>
<gene>
    <name evidence="5" type="primary">LOC115058890</name>
</gene>
<keyword evidence="2" id="KW-0964">Secreted</keyword>
<feature type="domain" description="C1q" evidence="4">
    <location>
        <begin position="26"/>
        <end position="166"/>
    </location>
</feature>
<dbReference type="Ensembl" id="ENSENLT00000028363.1">
    <property type="protein sequence ID" value="ENSENLP00000027530.1"/>
    <property type="gene ID" value="ENSENLG00000012354.1"/>
</dbReference>
<dbReference type="FunCoup" id="A0A665V7C5">
    <property type="interactions" value="5"/>
</dbReference>
<dbReference type="PROSITE" id="PS50871">
    <property type="entry name" value="C1Q"/>
    <property type="match status" value="1"/>
</dbReference>
<sequence>SHVQKNTQCFYKSREKFKVLVALRAMNKKMAAFNVIADEGGAFGPFSDDRILIYNKVLTNICDAYDPSTGVFTAPTAGLYYFTFFYHAGEAHGSNLSLRKNDQHLVMTSDHRSSPGGGDAADNGGNATVLNLKKGDKVSVHMAAGSHVWATAAGHTTFSGFLIKGQ</sequence>
<dbReference type="SUPFAM" id="SSF49842">
    <property type="entry name" value="TNF-like"/>
    <property type="match status" value="1"/>
</dbReference>
<dbReference type="InterPro" id="IPR050822">
    <property type="entry name" value="Cerebellin_Synaptic_Org"/>
</dbReference>
<dbReference type="PANTHER" id="PTHR22923:SF102">
    <property type="entry name" value="CEREBELLIN 13-RELATED"/>
    <property type="match status" value="1"/>
</dbReference>
<comment type="subcellular location">
    <subcellularLocation>
        <location evidence="1">Secreted</location>
    </subcellularLocation>
</comment>